<proteinExistence type="predicted"/>
<dbReference type="RefSeq" id="WP_208148126.1">
    <property type="nucleotide sequence ID" value="NZ_JAGETV010000004.1"/>
</dbReference>
<reference evidence="1 2" key="1">
    <citation type="submission" date="2021-03" db="EMBL/GenBank/DDBJ databases">
        <title>Thiomicrorhabdus sp.nov.,novel sulfur-oxidizing bacteria isolated from coastal sediment.</title>
        <authorList>
            <person name="Liu X."/>
        </authorList>
    </citation>
    <scope>NUCLEOTIDE SEQUENCE [LARGE SCALE GENOMIC DNA]</scope>
    <source>
        <strain evidence="1 2">6S2-11</strain>
    </source>
</reference>
<organism evidence="1 2">
    <name type="scientific">Thiomicrorhabdus marina</name>
    <dbReference type="NCBI Taxonomy" id="2818442"/>
    <lineage>
        <taxon>Bacteria</taxon>
        <taxon>Pseudomonadati</taxon>
        <taxon>Pseudomonadota</taxon>
        <taxon>Gammaproteobacteria</taxon>
        <taxon>Thiotrichales</taxon>
        <taxon>Piscirickettsiaceae</taxon>
        <taxon>Thiomicrorhabdus</taxon>
    </lineage>
</organism>
<comment type="caution">
    <text evidence="1">The sequence shown here is derived from an EMBL/GenBank/DDBJ whole genome shotgun (WGS) entry which is preliminary data.</text>
</comment>
<evidence type="ECO:0000313" key="2">
    <source>
        <dbReference type="Proteomes" id="UP000664835"/>
    </source>
</evidence>
<dbReference type="Proteomes" id="UP000664835">
    <property type="component" value="Unassembled WGS sequence"/>
</dbReference>
<dbReference type="EMBL" id="JAGETV010000004">
    <property type="protein sequence ID" value="MBO1926679.1"/>
    <property type="molecule type" value="Genomic_DNA"/>
</dbReference>
<evidence type="ECO:0000313" key="1">
    <source>
        <dbReference type="EMBL" id="MBO1926679.1"/>
    </source>
</evidence>
<gene>
    <name evidence="1" type="ORF">J3998_03735</name>
</gene>
<accession>A0ABS3Q3Z2</accession>
<sequence length="88" mass="9991">MSRLIQFAELYNAKEPQDRQELAELSRLMLADNLTAIRAISCDISDMSLHTTAQQVKVSDHAYHLNRLAMDSRELLEIIAPESEYEGA</sequence>
<protein>
    <submittedName>
        <fullName evidence="1">Uncharacterized protein</fullName>
    </submittedName>
</protein>
<name>A0ABS3Q3Z2_9GAMM</name>
<keyword evidence="2" id="KW-1185">Reference proteome</keyword>